<reference evidence="2 3" key="1">
    <citation type="journal article" date="2018" name="ISME J.">
        <title>Endosymbiont genomes yield clues of tubeworm success.</title>
        <authorList>
            <person name="Li Y."/>
            <person name="Liles M.R."/>
            <person name="Halanych K.M."/>
        </authorList>
    </citation>
    <scope>NUCLEOTIDE SEQUENCE [LARGE SCALE GENOMIC DNA]</scope>
    <source>
        <strain evidence="2">A1462</strain>
    </source>
</reference>
<dbReference type="Proteomes" id="UP000254771">
    <property type="component" value="Unassembled WGS sequence"/>
</dbReference>
<comment type="caution">
    <text evidence="2">The sequence shown here is derived from an EMBL/GenBank/DDBJ whole genome shotgun (WGS) entry which is preliminary data.</text>
</comment>
<gene>
    <name evidence="2" type="ORF">DIZ78_08145</name>
</gene>
<dbReference type="Pfam" id="PF25164">
    <property type="entry name" value="CoiA_N"/>
    <property type="match status" value="1"/>
</dbReference>
<evidence type="ECO:0000313" key="3">
    <source>
        <dbReference type="Proteomes" id="UP000254771"/>
    </source>
</evidence>
<proteinExistence type="predicted"/>
<sequence length="182" mass="20675">MGYKKHGKHLTLIPFALRKADEQLVDVSKAQKGKECGCVCPSCHAPLIARKGEINQWHFAHALRGFEGNKVEQCEYSFYLSVALMAKQLFQKCDSIRLPDYIHAHSVYSRYSNQVYKRSIKLTKGRRISPEYWLADHKLNGITVDAVCLIAGVKLGIILKRPDKNVLINAANFVHILAHHEH</sequence>
<keyword evidence="3" id="KW-1185">Reference proteome</keyword>
<dbReference type="InterPro" id="IPR057253">
    <property type="entry name" value="CoiA-like_N"/>
</dbReference>
<evidence type="ECO:0000259" key="1">
    <source>
        <dbReference type="Pfam" id="PF25164"/>
    </source>
</evidence>
<accession>A0A370DNF5</accession>
<dbReference type="AlphaFoldDB" id="A0A370DNF5"/>
<protein>
    <recommendedName>
        <fullName evidence="1">Competence protein CoiA-like N-terminal domain-containing protein</fullName>
    </recommendedName>
</protein>
<feature type="domain" description="Competence protein CoiA-like N-terminal" evidence="1">
    <location>
        <begin position="32"/>
        <end position="61"/>
    </location>
</feature>
<evidence type="ECO:0000313" key="2">
    <source>
        <dbReference type="EMBL" id="RDH86449.1"/>
    </source>
</evidence>
<dbReference type="EMBL" id="QFXE01000009">
    <property type="protein sequence ID" value="RDH86449.1"/>
    <property type="molecule type" value="Genomic_DNA"/>
</dbReference>
<organism evidence="2 3">
    <name type="scientific">endosymbiont of Escarpia spicata</name>
    <dbReference type="NCBI Taxonomy" id="2200908"/>
    <lineage>
        <taxon>Bacteria</taxon>
        <taxon>Pseudomonadati</taxon>
        <taxon>Pseudomonadota</taxon>
        <taxon>Gammaproteobacteria</taxon>
        <taxon>sulfur-oxidizing symbionts</taxon>
    </lineage>
</organism>
<name>A0A370DNF5_9GAMM</name>